<keyword evidence="1" id="KW-0472">Membrane</keyword>
<evidence type="ECO:0000313" key="3">
    <source>
        <dbReference type="Proteomes" id="UP001187415"/>
    </source>
</evidence>
<keyword evidence="1" id="KW-1133">Transmembrane helix</keyword>
<dbReference type="Proteomes" id="UP001187415">
    <property type="component" value="Unassembled WGS sequence"/>
</dbReference>
<protein>
    <submittedName>
        <fullName evidence="2">Uncharacterized protein</fullName>
    </submittedName>
</protein>
<dbReference type="AlphaFoldDB" id="A0AA88IU21"/>
<accession>A0AA88IU21</accession>
<gene>
    <name evidence="2" type="ORF">Q5P01_024610</name>
</gene>
<sequence>MMDNFENKYSFTIGLNLSLAIVTGIPKLFSLATSNYIRSTRTAPPWGFYCPNPWMQTYRNSKNSCSTIHACRWSVRS</sequence>
<reference evidence="2" key="1">
    <citation type="submission" date="2023-07" db="EMBL/GenBank/DDBJ databases">
        <title>Chromosome-level Genome Assembly of Striped Snakehead (Channa striata).</title>
        <authorList>
            <person name="Liu H."/>
        </authorList>
    </citation>
    <scope>NUCLEOTIDE SEQUENCE</scope>
    <source>
        <strain evidence="2">Gz</strain>
        <tissue evidence="2">Muscle</tissue>
    </source>
</reference>
<feature type="transmembrane region" description="Helical" evidence="1">
    <location>
        <begin position="12"/>
        <end position="32"/>
    </location>
</feature>
<keyword evidence="3" id="KW-1185">Reference proteome</keyword>
<proteinExistence type="predicted"/>
<name>A0AA88IU21_CHASR</name>
<organism evidence="2 3">
    <name type="scientific">Channa striata</name>
    <name type="common">Snakehead murrel</name>
    <name type="synonym">Ophicephalus striatus</name>
    <dbReference type="NCBI Taxonomy" id="64152"/>
    <lineage>
        <taxon>Eukaryota</taxon>
        <taxon>Metazoa</taxon>
        <taxon>Chordata</taxon>
        <taxon>Craniata</taxon>
        <taxon>Vertebrata</taxon>
        <taxon>Euteleostomi</taxon>
        <taxon>Actinopterygii</taxon>
        <taxon>Neopterygii</taxon>
        <taxon>Teleostei</taxon>
        <taxon>Neoteleostei</taxon>
        <taxon>Acanthomorphata</taxon>
        <taxon>Anabantaria</taxon>
        <taxon>Anabantiformes</taxon>
        <taxon>Channoidei</taxon>
        <taxon>Channidae</taxon>
        <taxon>Channa</taxon>
    </lineage>
</organism>
<evidence type="ECO:0000256" key="1">
    <source>
        <dbReference type="SAM" id="Phobius"/>
    </source>
</evidence>
<comment type="caution">
    <text evidence="2">The sequence shown here is derived from an EMBL/GenBank/DDBJ whole genome shotgun (WGS) entry which is preliminary data.</text>
</comment>
<keyword evidence="1" id="KW-0812">Transmembrane</keyword>
<evidence type="ECO:0000313" key="2">
    <source>
        <dbReference type="EMBL" id="KAK2819049.1"/>
    </source>
</evidence>
<dbReference type="EMBL" id="JAUPFM010000020">
    <property type="protein sequence ID" value="KAK2819049.1"/>
    <property type="molecule type" value="Genomic_DNA"/>
</dbReference>